<keyword evidence="3" id="KW-0813">Transport</keyword>
<dbReference type="SUPFAM" id="SSF82693">
    <property type="entry name" value="Multidrug efflux transporter AcrB pore domain, PN1, PN2, PC1 and PC2 subdomains"/>
    <property type="match status" value="3"/>
</dbReference>
<dbReference type="Gene3D" id="3.30.70.1430">
    <property type="entry name" value="Multidrug efflux transporter AcrB pore domain"/>
    <property type="match status" value="2"/>
</dbReference>
<keyword evidence="10" id="KW-1185">Reference proteome</keyword>
<feature type="transmembrane region" description="Helical" evidence="8">
    <location>
        <begin position="474"/>
        <end position="493"/>
    </location>
</feature>
<dbReference type="PRINTS" id="PR00702">
    <property type="entry name" value="ACRIFLAVINRP"/>
</dbReference>
<gene>
    <name evidence="9" type="ORF">IBL28_16680</name>
</gene>
<comment type="similarity">
    <text evidence="2">Belongs to the resistance-nodulation-cell division (RND) (TC 2.A.6) family.</text>
</comment>
<evidence type="ECO:0000256" key="5">
    <source>
        <dbReference type="ARBA" id="ARBA00022692"/>
    </source>
</evidence>
<feature type="transmembrane region" description="Helical" evidence="8">
    <location>
        <begin position="966"/>
        <end position="986"/>
    </location>
</feature>
<keyword evidence="6 8" id="KW-1133">Transmembrane helix</keyword>
<dbReference type="PANTHER" id="PTHR32063:SF12">
    <property type="entry name" value="CATION EFFLUX SYSTEM PROTEIN"/>
    <property type="match status" value="1"/>
</dbReference>
<evidence type="ECO:0000256" key="4">
    <source>
        <dbReference type="ARBA" id="ARBA00022475"/>
    </source>
</evidence>
<feature type="transmembrane region" description="Helical" evidence="8">
    <location>
        <begin position="533"/>
        <end position="550"/>
    </location>
</feature>
<proteinExistence type="inferred from homology"/>
<feature type="transmembrane region" description="Helical" evidence="8">
    <location>
        <begin position="388"/>
        <end position="407"/>
    </location>
</feature>
<dbReference type="Gene3D" id="3.30.2090.10">
    <property type="entry name" value="Multidrug efflux transporter AcrB TolC docking domain, DN and DC subdomains"/>
    <property type="match status" value="2"/>
</dbReference>
<organism evidence="9 10">
    <name type="scientific">Sinomicrobium weinanense</name>
    <dbReference type="NCBI Taxonomy" id="2842200"/>
    <lineage>
        <taxon>Bacteria</taxon>
        <taxon>Pseudomonadati</taxon>
        <taxon>Bacteroidota</taxon>
        <taxon>Flavobacteriia</taxon>
        <taxon>Flavobacteriales</taxon>
        <taxon>Flavobacteriaceae</taxon>
        <taxon>Sinomicrobium</taxon>
    </lineage>
</organism>
<dbReference type="Gene3D" id="3.30.70.1320">
    <property type="entry name" value="Multidrug efflux transporter AcrB pore domain like"/>
    <property type="match status" value="1"/>
</dbReference>
<dbReference type="GO" id="GO:0008324">
    <property type="term" value="F:monoatomic cation transmembrane transporter activity"/>
    <property type="evidence" value="ECO:0007669"/>
    <property type="project" value="InterPro"/>
</dbReference>
<accession>A0A926JUI0</accession>
<dbReference type="PANTHER" id="PTHR32063">
    <property type="match status" value="1"/>
</dbReference>
<comment type="subcellular location">
    <subcellularLocation>
        <location evidence="1">Cell membrane</location>
        <topology evidence="1">Multi-pass membrane protein</topology>
    </subcellularLocation>
</comment>
<dbReference type="Proteomes" id="UP000653730">
    <property type="component" value="Unassembled WGS sequence"/>
</dbReference>
<evidence type="ECO:0000256" key="1">
    <source>
        <dbReference type="ARBA" id="ARBA00004651"/>
    </source>
</evidence>
<feature type="transmembrane region" description="Helical" evidence="8">
    <location>
        <begin position="998"/>
        <end position="1025"/>
    </location>
</feature>
<keyword evidence="7 8" id="KW-0472">Membrane</keyword>
<evidence type="ECO:0000256" key="2">
    <source>
        <dbReference type="ARBA" id="ARBA00010942"/>
    </source>
</evidence>
<dbReference type="GO" id="GO:0042910">
    <property type="term" value="F:xenobiotic transmembrane transporter activity"/>
    <property type="evidence" value="ECO:0007669"/>
    <property type="project" value="TreeGrafter"/>
</dbReference>
<feature type="transmembrane region" description="Helical" evidence="8">
    <location>
        <begin position="920"/>
        <end position="945"/>
    </location>
</feature>
<dbReference type="SUPFAM" id="SSF82714">
    <property type="entry name" value="Multidrug efflux transporter AcrB TolC docking domain, DN and DC subdomains"/>
    <property type="match status" value="2"/>
</dbReference>
<evidence type="ECO:0000256" key="3">
    <source>
        <dbReference type="ARBA" id="ARBA00022448"/>
    </source>
</evidence>
<dbReference type="NCBIfam" id="TIGR00914">
    <property type="entry name" value="2A0601"/>
    <property type="match status" value="1"/>
</dbReference>
<feature type="transmembrane region" description="Helical" evidence="8">
    <location>
        <begin position="868"/>
        <end position="887"/>
    </location>
</feature>
<dbReference type="InterPro" id="IPR027463">
    <property type="entry name" value="AcrB_DN_DC_subdom"/>
</dbReference>
<feature type="transmembrane region" description="Helical" evidence="8">
    <location>
        <begin position="894"/>
        <end position="914"/>
    </location>
</feature>
<sequence length="1041" mass="115839">MTKFVQSIVAFSLKNSVIVFFLTALLLVAGIVSYIHTPIEAFPDVTNTRARIITQWPGRSAEEVEKFVTLPVMKEMNTIPKKTKVRSISLFGLSVVTVIFDDSADDFFAQQYASNRLRSVELPDGAEAEIEPPSGATGEIFRYVVKSDRPIKDITAIHDWVIERELVAVPGVADIVSFGGEEKIYEIQIHPTELSNYGLSPLDVYEAVSKSNINVGGDIIEQGDQAYVVRGVGLLESVRDIENILIEVKGSTPVMVKHVAEVKISAKPRLGQVGLQDDDDLVQGIVIMLRGENPGGVITSLKEKIKELNERILPGDVKIEPFIDRTELVDVTVHTVTKNLVEGIILVSLIVFIFLYNWRMTLIVASVIPLAFLFAITMLRIIGMPANLISMGALDFGLLLEGALVIAERVFVGLEQKAGQVGMERFNKMSKLGIIKNSAKNVASYIFFALFILIVALLPIFSFQKVEGKMFSPLAYTLGFALLGSLILSLTYVPAMCKVLLTKNIREKNNVVTRSFRNGLFNLYLWTAKYKKATIASFCVLLLACIAGFYNHGSEFLPKLNEGAVYVRATLPNSINLEESVRLTKEMKDKIRKFDEVKFVLTQTGRPNDGTDPTGFFNIEFHIELFPEKEWKRNIDKEELIDELRQTLQSYSGIVFGFSQPIQDNVEEYVAGVKSSLVVKIFGDDLFELEDYADQVASSLKNVRGIKDLNVYRNIGLPELRIQLHDHKLSRYAVDISDAQAVIAMAIGGQAATTFYEDERMFDVRLRFARDYRDTDEKIGEILIPTKDGKRVPLKEIATIDFHTGPAFIYREGSSRYIGVGFSIEDRDLGSTVAEAEKVVGENVKFPGHIKTEWAGEFESKERATRQLYMIVPVCLLLIMFLLWMNFEGNLKDTLVSFTVVPFAFIGGYLSLLVTGTTFGISAGIGFIILFGVATIDGIVLIGNIRQRIRRHIPLKEAISQAVYSRIRPVLMIALMGSLGLLPAALSTGMGSEIQKPLAIMIVGGLIVCMILSITVLPQVFYFAYREKPGSREQGEEITEL</sequence>
<dbReference type="RefSeq" id="WP_187966744.1">
    <property type="nucleotide sequence ID" value="NZ_JACVDC010000065.1"/>
</dbReference>
<dbReference type="Gene3D" id="3.30.70.1440">
    <property type="entry name" value="Multidrug efflux transporter AcrB pore domain"/>
    <property type="match status" value="1"/>
</dbReference>
<keyword evidence="4" id="KW-1003">Cell membrane</keyword>
<dbReference type="AlphaFoldDB" id="A0A926JUI0"/>
<dbReference type="EMBL" id="JACVDC010000065">
    <property type="protein sequence ID" value="MBC9797611.1"/>
    <property type="molecule type" value="Genomic_DNA"/>
</dbReference>
<name>A0A926JUI0_9FLAO</name>
<feature type="transmembrane region" description="Helical" evidence="8">
    <location>
        <begin position="442"/>
        <end position="462"/>
    </location>
</feature>
<protein>
    <submittedName>
        <fullName evidence="9">Efflux RND transporter permease subunit</fullName>
    </submittedName>
</protein>
<evidence type="ECO:0000313" key="10">
    <source>
        <dbReference type="Proteomes" id="UP000653730"/>
    </source>
</evidence>
<dbReference type="InterPro" id="IPR001036">
    <property type="entry name" value="Acrflvin-R"/>
</dbReference>
<feature type="transmembrane region" description="Helical" evidence="8">
    <location>
        <begin position="363"/>
        <end position="382"/>
    </location>
</feature>
<keyword evidence="5 8" id="KW-0812">Transmembrane</keyword>
<dbReference type="InterPro" id="IPR004763">
    <property type="entry name" value="CusA-like"/>
</dbReference>
<feature type="transmembrane region" description="Helical" evidence="8">
    <location>
        <begin position="340"/>
        <end position="356"/>
    </location>
</feature>
<dbReference type="Gene3D" id="1.20.1640.10">
    <property type="entry name" value="Multidrug efflux transporter AcrB transmembrane domain"/>
    <property type="match status" value="2"/>
</dbReference>
<evidence type="ECO:0000256" key="8">
    <source>
        <dbReference type="SAM" id="Phobius"/>
    </source>
</evidence>
<comment type="caution">
    <text evidence="9">The sequence shown here is derived from an EMBL/GenBank/DDBJ whole genome shotgun (WGS) entry which is preliminary data.</text>
</comment>
<dbReference type="GO" id="GO:0005886">
    <property type="term" value="C:plasma membrane"/>
    <property type="evidence" value="ECO:0007669"/>
    <property type="project" value="UniProtKB-SubCell"/>
</dbReference>
<dbReference type="Pfam" id="PF00873">
    <property type="entry name" value="ACR_tran"/>
    <property type="match status" value="1"/>
</dbReference>
<dbReference type="SUPFAM" id="SSF82866">
    <property type="entry name" value="Multidrug efflux transporter AcrB transmembrane domain"/>
    <property type="match status" value="2"/>
</dbReference>
<reference evidence="9 10" key="1">
    <citation type="submission" date="2020-09" db="EMBL/GenBank/DDBJ databases">
        <title>Sinomicrobium weinanense sp. nov., a halophilic bacteria isolated from saline-alkali soil.</title>
        <authorList>
            <person name="Wu P."/>
            <person name="Ren H."/>
            <person name="Mei Y."/>
            <person name="Liang Y."/>
            <person name="Chen Z."/>
        </authorList>
    </citation>
    <scope>NUCLEOTIDE SEQUENCE [LARGE SCALE GENOMIC DNA]</scope>
    <source>
        <strain evidence="9 10">FJxs</strain>
    </source>
</reference>
<evidence type="ECO:0000256" key="7">
    <source>
        <dbReference type="ARBA" id="ARBA00023136"/>
    </source>
</evidence>
<evidence type="ECO:0000256" key="6">
    <source>
        <dbReference type="ARBA" id="ARBA00022989"/>
    </source>
</evidence>
<evidence type="ECO:0000313" key="9">
    <source>
        <dbReference type="EMBL" id="MBC9797611.1"/>
    </source>
</evidence>